<protein>
    <submittedName>
        <fullName evidence="1">Uncharacterized protein</fullName>
    </submittedName>
</protein>
<dbReference type="InterPro" id="IPR023214">
    <property type="entry name" value="HAD_sf"/>
</dbReference>
<dbReference type="InterPro" id="IPR036412">
    <property type="entry name" value="HAD-like_sf"/>
</dbReference>
<dbReference type="PANTHER" id="PTHR12725">
    <property type="entry name" value="HALOACID DEHALOGENASE-LIKE HYDROLASE"/>
    <property type="match status" value="1"/>
</dbReference>
<dbReference type="AlphaFoldDB" id="W1P1I8"/>
<dbReference type="GO" id="GO:0005634">
    <property type="term" value="C:nucleus"/>
    <property type="evidence" value="ECO:0000318"/>
    <property type="project" value="GO_Central"/>
</dbReference>
<sequence>MEAPKSKFQTVSSYDCLLFDLDDTLYSPALGIAEDCRKNIDEFLMKKCGLVREKATKLRAELFLTYGSSLAGLRTLGYDVDADDYHSNVHGPLPYQVIKPDPKLRAVLQSITQRKLVFTNSDRAHAMKVLMRLNLEDCFEQIICFESLNPHISMSREVPVVLKPSKEAMQIAIKLAQADPHKTEVNSLHKYPD</sequence>
<reference evidence="2" key="1">
    <citation type="journal article" date="2013" name="Science">
        <title>The Amborella genome and the evolution of flowering plants.</title>
        <authorList>
            <consortium name="Amborella Genome Project"/>
        </authorList>
    </citation>
    <scope>NUCLEOTIDE SEQUENCE [LARGE SCALE GENOMIC DNA]</scope>
</reference>
<proteinExistence type="predicted"/>
<keyword evidence="2" id="KW-1185">Reference proteome</keyword>
<dbReference type="Gene3D" id="1.10.150.450">
    <property type="match status" value="1"/>
</dbReference>
<dbReference type="EMBL" id="KI394805">
    <property type="protein sequence ID" value="ERN00815.1"/>
    <property type="molecule type" value="Genomic_DNA"/>
</dbReference>
<dbReference type="InterPro" id="IPR010237">
    <property type="entry name" value="Pyr-5-nucltdase"/>
</dbReference>
<dbReference type="GO" id="GO:0008253">
    <property type="term" value="F:5'-nucleotidase activity"/>
    <property type="evidence" value="ECO:0000318"/>
    <property type="project" value="GO_Central"/>
</dbReference>
<accession>W1P1I8</accession>
<dbReference type="Gene3D" id="3.40.50.1000">
    <property type="entry name" value="HAD superfamily/HAD-like"/>
    <property type="match status" value="1"/>
</dbReference>
<gene>
    <name evidence="1" type="ORF">AMTR_s00103p00040030</name>
</gene>
<dbReference type="HOGENOM" id="CLU_059493_4_0_1"/>
<dbReference type="eggNOG" id="KOG3109">
    <property type="taxonomic scope" value="Eukaryota"/>
</dbReference>
<dbReference type="STRING" id="13333.W1P1I8"/>
<dbReference type="OMA" id="GRCERSE"/>
<dbReference type="GO" id="GO:0005829">
    <property type="term" value="C:cytosol"/>
    <property type="evidence" value="ECO:0000318"/>
    <property type="project" value="GO_Central"/>
</dbReference>
<dbReference type="Pfam" id="PF00702">
    <property type="entry name" value="Hydrolase"/>
    <property type="match status" value="1"/>
</dbReference>
<dbReference type="Gramene" id="ERN00815">
    <property type="protein sequence ID" value="ERN00815"/>
    <property type="gene ID" value="AMTR_s00103p00040030"/>
</dbReference>
<dbReference type="SUPFAM" id="SSF56784">
    <property type="entry name" value="HAD-like"/>
    <property type="match status" value="1"/>
</dbReference>
<organism evidence="1 2">
    <name type="scientific">Amborella trichopoda</name>
    <dbReference type="NCBI Taxonomy" id="13333"/>
    <lineage>
        <taxon>Eukaryota</taxon>
        <taxon>Viridiplantae</taxon>
        <taxon>Streptophyta</taxon>
        <taxon>Embryophyta</taxon>
        <taxon>Tracheophyta</taxon>
        <taxon>Spermatophyta</taxon>
        <taxon>Magnoliopsida</taxon>
        <taxon>Amborellales</taxon>
        <taxon>Amborellaceae</taxon>
        <taxon>Amborella</taxon>
    </lineage>
</organism>
<evidence type="ECO:0000313" key="1">
    <source>
        <dbReference type="EMBL" id="ERN00815.1"/>
    </source>
</evidence>
<dbReference type="Proteomes" id="UP000017836">
    <property type="component" value="Unassembled WGS sequence"/>
</dbReference>
<name>W1P1I8_AMBTC</name>
<dbReference type="GO" id="GO:1903229">
    <property type="term" value="P:xanthosine biosynthetic process"/>
    <property type="evidence" value="ECO:0000318"/>
    <property type="project" value="GO_Central"/>
</dbReference>
<dbReference type="PANTHER" id="PTHR12725:SF81">
    <property type="entry name" value="OS03G0701200 PROTEIN"/>
    <property type="match status" value="1"/>
</dbReference>
<evidence type="ECO:0000313" key="2">
    <source>
        <dbReference type="Proteomes" id="UP000017836"/>
    </source>
</evidence>
<dbReference type="NCBIfam" id="TIGR01993">
    <property type="entry name" value="Pyr-5-nucltdase"/>
    <property type="match status" value="1"/>
</dbReference>